<evidence type="ECO:0000313" key="3">
    <source>
        <dbReference type="Proteomes" id="UP000234275"/>
    </source>
</evidence>
<name>A0A2I2G958_9EURO</name>
<feature type="compositionally biased region" description="Basic and acidic residues" evidence="1">
    <location>
        <begin position="90"/>
        <end position="101"/>
    </location>
</feature>
<proteinExistence type="predicted"/>
<evidence type="ECO:0000256" key="1">
    <source>
        <dbReference type="SAM" id="MobiDB-lite"/>
    </source>
</evidence>
<protein>
    <submittedName>
        <fullName evidence="2">Uncharacterized protein</fullName>
    </submittedName>
</protein>
<dbReference type="AlphaFoldDB" id="A0A2I2G958"/>
<feature type="compositionally biased region" description="Basic residues" evidence="1">
    <location>
        <begin position="57"/>
        <end position="66"/>
    </location>
</feature>
<dbReference type="EMBL" id="MSFO01000004">
    <property type="protein sequence ID" value="PLB49373.1"/>
    <property type="molecule type" value="Genomic_DNA"/>
</dbReference>
<comment type="caution">
    <text evidence="2">The sequence shown here is derived from an EMBL/GenBank/DDBJ whole genome shotgun (WGS) entry which is preliminary data.</text>
</comment>
<dbReference type="Proteomes" id="UP000234275">
    <property type="component" value="Unassembled WGS sequence"/>
</dbReference>
<dbReference type="VEuPathDB" id="FungiDB:P170DRAFT_182961"/>
<dbReference type="RefSeq" id="XP_024704675.1">
    <property type="nucleotide sequence ID" value="XM_024842669.1"/>
</dbReference>
<accession>A0A2I2G958</accession>
<gene>
    <name evidence="2" type="ORF">P170DRAFT_182961</name>
</gene>
<organism evidence="2 3">
    <name type="scientific">Aspergillus steynii IBT 23096</name>
    <dbReference type="NCBI Taxonomy" id="1392250"/>
    <lineage>
        <taxon>Eukaryota</taxon>
        <taxon>Fungi</taxon>
        <taxon>Dikarya</taxon>
        <taxon>Ascomycota</taxon>
        <taxon>Pezizomycotina</taxon>
        <taxon>Eurotiomycetes</taxon>
        <taxon>Eurotiomycetidae</taxon>
        <taxon>Eurotiales</taxon>
        <taxon>Aspergillaceae</taxon>
        <taxon>Aspergillus</taxon>
        <taxon>Aspergillus subgen. Circumdati</taxon>
    </lineage>
</organism>
<sequence>MREFSMHWPVSTRVGGVALGTDGEGKGSPRGIDKHVLALLCLPSSGLSLLPVSLNPTRKKNKKRKRFDPNRKSDNSVIIMRHHRRTAAAEARRGHELHPEPANDTARQVTVERRLEGQTRSGHRGGHTYRNLVRTNPPGILGLSALGEVYAVGVGVPVLRTIVLIRLSCLVGRVLGRIHRTLFPFFFLP</sequence>
<reference evidence="2 3" key="1">
    <citation type="submission" date="2016-12" db="EMBL/GenBank/DDBJ databases">
        <title>The genomes of Aspergillus section Nigri reveals drivers in fungal speciation.</title>
        <authorList>
            <consortium name="DOE Joint Genome Institute"/>
            <person name="Vesth T.C."/>
            <person name="Nybo J."/>
            <person name="Theobald S."/>
            <person name="Brandl J."/>
            <person name="Frisvad J.C."/>
            <person name="Nielsen K.F."/>
            <person name="Lyhne E.K."/>
            <person name="Kogle M.E."/>
            <person name="Kuo A."/>
            <person name="Riley R."/>
            <person name="Clum A."/>
            <person name="Nolan M."/>
            <person name="Lipzen A."/>
            <person name="Salamov A."/>
            <person name="Henrissat B."/>
            <person name="Wiebenga A."/>
            <person name="De Vries R.P."/>
            <person name="Grigoriev I.V."/>
            <person name="Mortensen U.H."/>
            <person name="Andersen M.R."/>
            <person name="Baker S.E."/>
        </authorList>
    </citation>
    <scope>NUCLEOTIDE SEQUENCE [LARGE SCALE GENOMIC DNA]</scope>
    <source>
        <strain evidence="2 3">IBT 23096</strain>
    </source>
</reference>
<keyword evidence="3" id="KW-1185">Reference proteome</keyword>
<evidence type="ECO:0000313" key="2">
    <source>
        <dbReference type="EMBL" id="PLB49373.1"/>
    </source>
</evidence>
<feature type="region of interest" description="Disordered" evidence="1">
    <location>
        <begin position="53"/>
        <end position="107"/>
    </location>
</feature>
<dbReference type="GeneID" id="36550367"/>